<dbReference type="InterPro" id="IPR045626">
    <property type="entry name" value="PGDH_ASB_dom"/>
</dbReference>
<dbReference type="GO" id="GO:0051287">
    <property type="term" value="F:NAD binding"/>
    <property type="evidence" value="ECO:0007669"/>
    <property type="project" value="UniProtKB-UniRule"/>
</dbReference>
<dbReference type="SUPFAM" id="SSF143548">
    <property type="entry name" value="Serine metabolism enzymes domain"/>
    <property type="match status" value="1"/>
</dbReference>
<organism evidence="11 12">
    <name type="scientific">Amycolatopsis alkalitolerans</name>
    <dbReference type="NCBI Taxonomy" id="2547244"/>
    <lineage>
        <taxon>Bacteria</taxon>
        <taxon>Bacillati</taxon>
        <taxon>Actinomycetota</taxon>
        <taxon>Actinomycetes</taxon>
        <taxon>Pseudonocardiales</taxon>
        <taxon>Pseudonocardiaceae</taxon>
        <taxon>Amycolatopsis</taxon>
    </lineage>
</organism>
<dbReference type="EMBL" id="VDFW01000020">
    <property type="protein sequence ID" value="TNC23408.1"/>
    <property type="molecule type" value="Genomic_DNA"/>
</dbReference>
<dbReference type="InterPro" id="IPR029753">
    <property type="entry name" value="D-isomer_DH_CS"/>
</dbReference>
<dbReference type="InterPro" id="IPR029752">
    <property type="entry name" value="D-isomer_DH_CS1"/>
</dbReference>
<dbReference type="InterPro" id="IPR045865">
    <property type="entry name" value="ACT-like_dom_sf"/>
</dbReference>
<dbReference type="PANTHER" id="PTHR42938">
    <property type="entry name" value="FORMATE DEHYDROGENASE 1"/>
    <property type="match status" value="1"/>
</dbReference>
<keyword evidence="6 9" id="KW-0520">NAD</keyword>
<dbReference type="Gene3D" id="3.30.1330.90">
    <property type="entry name" value="D-3-phosphoglycerate dehydrogenase, domain 3"/>
    <property type="match status" value="1"/>
</dbReference>
<dbReference type="PROSITE" id="PS51671">
    <property type="entry name" value="ACT"/>
    <property type="match status" value="1"/>
</dbReference>
<dbReference type="NCBIfam" id="TIGR01327">
    <property type="entry name" value="PGDH"/>
    <property type="match status" value="1"/>
</dbReference>
<evidence type="ECO:0000256" key="4">
    <source>
        <dbReference type="ARBA" id="ARBA00021582"/>
    </source>
</evidence>
<dbReference type="InterPro" id="IPR006236">
    <property type="entry name" value="PGDH"/>
</dbReference>
<dbReference type="Proteomes" id="UP000305546">
    <property type="component" value="Unassembled WGS sequence"/>
</dbReference>
<dbReference type="Pfam" id="PF02826">
    <property type="entry name" value="2-Hacid_dh_C"/>
    <property type="match status" value="1"/>
</dbReference>
<dbReference type="AlphaFoldDB" id="A0A5C4LYQ3"/>
<accession>A0A5C4LYQ3</accession>
<dbReference type="CDD" id="cd04902">
    <property type="entry name" value="ACT_3PGDH-xct"/>
    <property type="match status" value="1"/>
</dbReference>
<dbReference type="EC" id="1.1.1.95" evidence="9"/>
<dbReference type="InterPro" id="IPR036291">
    <property type="entry name" value="NAD(P)-bd_dom_sf"/>
</dbReference>
<dbReference type="FunFam" id="3.40.50.720:FF:000021">
    <property type="entry name" value="D-3-phosphoglycerate dehydrogenase"/>
    <property type="match status" value="1"/>
</dbReference>
<gene>
    <name evidence="11" type="ORF">FG385_21975</name>
</gene>
<dbReference type="InterPro" id="IPR002912">
    <property type="entry name" value="ACT_dom"/>
</dbReference>
<evidence type="ECO:0000256" key="7">
    <source>
        <dbReference type="ARBA" id="ARBA00048126"/>
    </source>
</evidence>
<name>A0A5C4LYQ3_9PSEU</name>
<evidence type="ECO:0000256" key="5">
    <source>
        <dbReference type="ARBA" id="ARBA00023002"/>
    </source>
</evidence>
<comment type="function">
    <text evidence="1">Catalyzes the reversible oxidation of 3-phospho-D-glycerate to 3-phosphonooxypyruvate, the first step of the phosphorylated L-serine biosynthesis pathway. Also catalyzes the reversible oxidation of 2-hydroxyglutarate to 2-oxoglutarate.</text>
</comment>
<dbReference type="Gene3D" id="3.40.50.720">
    <property type="entry name" value="NAD(P)-binding Rossmann-like Domain"/>
    <property type="match status" value="2"/>
</dbReference>
<feature type="domain" description="ACT" evidence="10">
    <location>
        <begin position="459"/>
        <end position="532"/>
    </location>
</feature>
<comment type="pathway">
    <text evidence="2 9">Amino-acid biosynthesis; L-serine biosynthesis; L-serine from 3-phospho-D-glycerate: step 1/3.</text>
</comment>
<comment type="catalytic activity">
    <reaction evidence="8 9">
        <text>(2R)-3-phosphoglycerate + NAD(+) = 3-phosphooxypyruvate + NADH + H(+)</text>
        <dbReference type="Rhea" id="RHEA:12641"/>
        <dbReference type="ChEBI" id="CHEBI:15378"/>
        <dbReference type="ChEBI" id="CHEBI:18110"/>
        <dbReference type="ChEBI" id="CHEBI:57540"/>
        <dbReference type="ChEBI" id="CHEBI:57945"/>
        <dbReference type="ChEBI" id="CHEBI:58272"/>
        <dbReference type="EC" id="1.1.1.95"/>
    </reaction>
</comment>
<dbReference type="InterPro" id="IPR029009">
    <property type="entry name" value="ASB_dom_sf"/>
</dbReference>
<dbReference type="OrthoDB" id="9793626at2"/>
<evidence type="ECO:0000313" key="12">
    <source>
        <dbReference type="Proteomes" id="UP000305546"/>
    </source>
</evidence>
<dbReference type="PROSITE" id="PS00065">
    <property type="entry name" value="D_2_HYDROXYACID_DH_1"/>
    <property type="match status" value="1"/>
</dbReference>
<dbReference type="GO" id="GO:0004617">
    <property type="term" value="F:phosphoglycerate dehydrogenase activity"/>
    <property type="evidence" value="ECO:0007669"/>
    <property type="project" value="UniProtKB-UniRule"/>
</dbReference>
<dbReference type="RefSeq" id="WP_139098652.1">
    <property type="nucleotide sequence ID" value="NZ_VDFW01000020.1"/>
</dbReference>
<reference evidence="11 12" key="1">
    <citation type="submission" date="2019-06" db="EMBL/GenBank/DDBJ databases">
        <title>Amycolatopsis alkalitolerans sp. nov., isolated from Gastrodia elata Blume.</title>
        <authorList>
            <person name="Narsing Rao M.P."/>
            <person name="Li W.J."/>
        </authorList>
    </citation>
    <scope>NUCLEOTIDE SEQUENCE [LARGE SCALE GENOMIC DNA]</scope>
    <source>
        <strain evidence="11 12">SYSUP0005</strain>
    </source>
</reference>
<evidence type="ECO:0000256" key="8">
    <source>
        <dbReference type="ARBA" id="ARBA00048731"/>
    </source>
</evidence>
<comment type="caution">
    <text evidence="11">The sequence shown here is derived from an EMBL/GenBank/DDBJ whole genome shotgun (WGS) entry which is preliminary data.</text>
</comment>
<dbReference type="PROSITE" id="PS00671">
    <property type="entry name" value="D_2_HYDROXYACID_DH_3"/>
    <property type="match status" value="1"/>
</dbReference>
<dbReference type="InterPro" id="IPR006139">
    <property type="entry name" value="D-isomer_2_OHA_DH_cat_dom"/>
</dbReference>
<dbReference type="SUPFAM" id="SSF51735">
    <property type="entry name" value="NAD(P)-binding Rossmann-fold domains"/>
    <property type="match status" value="1"/>
</dbReference>
<dbReference type="GO" id="GO:0006564">
    <property type="term" value="P:L-serine biosynthetic process"/>
    <property type="evidence" value="ECO:0007669"/>
    <property type="project" value="UniProtKB-UniRule"/>
</dbReference>
<evidence type="ECO:0000256" key="9">
    <source>
        <dbReference type="RuleBase" id="RU363003"/>
    </source>
</evidence>
<evidence type="ECO:0000313" key="11">
    <source>
        <dbReference type="EMBL" id="TNC23408.1"/>
    </source>
</evidence>
<dbReference type="SUPFAM" id="SSF52283">
    <property type="entry name" value="Formate/glycerate dehydrogenase catalytic domain-like"/>
    <property type="match status" value="1"/>
</dbReference>
<keyword evidence="12" id="KW-1185">Reference proteome</keyword>
<dbReference type="Pfam" id="PF01842">
    <property type="entry name" value="ACT"/>
    <property type="match status" value="1"/>
</dbReference>
<dbReference type="SUPFAM" id="SSF55021">
    <property type="entry name" value="ACT-like"/>
    <property type="match status" value="1"/>
</dbReference>
<keyword evidence="9" id="KW-0028">Amino-acid biosynthesis</keyword>
<dbReference type="Gene3D" id="3.30.70.260">
    <property type="match status" value="1"/>
</dbReference>
<dbReference type="CDD" id="cd12173">
    <property type="entry name" value="PGDH_4"/>
    <property type="match status" value="1"/>
</dbReference>
<evidence type="ECO:0000256" key="2">
    <source>
        <dbReference type="ARBA" id="ARBA00005216"/>
    </source>
</evidence>
<keyword evidence="5 9" id="KW-0560">Oxidoreductase</keyword>
<dbReference type="Pfam" id="PF00389">
    <property type="entry name" value="2-Hacid_dh"/>
    <property type="match status" value="1"/>
</dbReference>
<dbReference type="PANTHER" id="PTHR42938:SF47">
    <property type="entry name" value="HYDROXYPYRUVATE REDUCTASE"/>
    <property type="match status" value="1"/>
</dbReference>
<dbReference type="PROSITE" id="PS00670">
    <property type="entry name" value="D_2_HYDROXYACID_DH_2"/>
    <property type="match status" value="1"/>
</dbReference>
<evidence type="ECO:0000256" key="1">
    <source>
        <dbReference type="ARBA" id="ARBA00003800"/>
    </source>
</evidence>
<keyword evidence="9" id="KW-0718">Serine biosynthesis</keyword>
<comment type="similarity">
    <text evidence="3 9">Belongs to the D-isomer specific 2-hydroxyacid dehydrogenase family.</text>
</comment>
<protein>
    <recommendedName>
        <fullName evidence="4 9">D-3-phosphoglycerate dehydrogenase</fullName>
        <ecNumber evidence="9">1.1.1.95</ecNumber>
    </recommendedName>
</protein>
<dbReference type="UniPathway" id="UPA00135">
    <property type="reaction ID" value="UER00196"/>
</dbReference>
<comment type="catalytic activity">
    <reaction evidence="7">
        <text>(R)-2-hydroxyglutarate + NAD(+) = 2-oxoglutarate + NADH + H(+)</text>
        <dbReference type="Rhea" id="RHEA:49612"/>
        <dbReference type="ChEBI" id="CHEBI:15378"/>
        <dbReference type="ChEBI" id="CHEBI:15801"/>
        <dbReference type="ChEBI" id="CHEBI:16810"/>
        <dbReference type="ChEBI" id="CHEBI:57540"/>
        <dbReference type="ChEBI" id="CHEBI:57945"/>
        <dbReference type="EC" id="1.1.1.399"/>
    </reaction>
</comment>
<sequence length="532" mass="55331">MTNPSKPVVLLAEKLAPSVLSVFGDDVDVQHVDGTDRPALLEAVKGADALLVRSATRVDAEVFGATNRLKVVARAGVGLDNVDVPAATERGVLVVNAPTSNIVSAAEHAVALLLAVARRVPAADQSLRGGEWKRSSFTGVELNGKTLGVVGLGKIGQLVSQRLAAFGMSVVAYDPYVSAARAAQLGIELLALDELLARADAISIHLPKTPETKGLIDAEALKNTKQGVIIVNAARGGLIDEEALADAIRSGHVGGAGIDVFAAEPTTSSPLFELPNVVVTPHLGASTAEAQDRAGTDVAHSVRLALRGDFVPDAVNVSGGGAVGEEVRPYLSLTQKVGTVVSALSQKAPASVTVTVSGELSSEDVDVLQLAALRGVFTRVVDDQVTFVNAPRLAEELGVGVELVTESESPNWRSLVTVRAVHEDGSTVSVAGSVTGKDEVGKLVEVNGRHFDIRAEGHMLLLEYPDRPGVMGRVGTLLGEASINIEAAQISQTTDGTDAIMLLRVDREVDAHLLEPIAATVGARTIRAITFE</sequence>
<dbReference type="Pfam" id="PF19304">
    <property type="entry name" value="PGDH_inter"/>
    <property type="match status" value="1"/>
</dbReference>
<proteinExistence type="inferred from homology"/>
<evidence type="ECO:0000256" key="6">
    <source>
        <dbReference type="ARBA" id="ARBA00023027"/>
    </source>
</evidence>
<evidence type="ECO:0000256" key="3">
    <source>
        <dbReference type="ARBA" id="ARBA00005854"/>
    </source>
</evidence>
<evidence type="ECO:0000259" key="10">
    <source>
        <dbReference type="PROSITE" id="PS51671"/>
    </source>
</evidence>
<dbReference type="InterPro" id="IPR006140">
    <property type="entry name" value="D-isomer_DH_NAD-bd"/>
</dbReference>